<proteinExistence type="predicted"/>
<accession>A0A4P9WLC4</accession>
<keyword evidence="2" id="KW-1185">Reference proteome</keyword>
<dbReference type="AlphaFoldDB" id="A0A4P9WLC4"/>
<gene>
    <name evidence="1" type="ORF">BDK51DRAFT_27944</name>
</gene>
<evidence type="ECO:0000313" key="2">
    <source>
        <dbReference type="Proteomes" id="UP000269721"/>
    </source>
</evidence>
<name>A0A4P9WLC4_9FUNG</name>
<reference evidence="2" key="1">
    <citation type="journal article" date="2018" name="Nat. Microbiol.">
        <title>Leveraging single-cell genomics to expand the fungal tree of life.</title>
        <authorList>
            <person name="Ahrendt S.R."/>
            <person name="Quandt C.A."/>
            <person name="Ciobanu D."/>
            <person name="Clum A."/>
            <person name="Salamov A."/>
            <person name="Andreopoulos B."/>
            <person name="Cheng J.F."/>
            <person name="Woyke T."/>
            <person name="Pelin A."/>
            <person name="Henrissat B."/>
            <person name="Reynolds N.K."/>
            <person name="Benny G.L."/>
            <person name="Smith M.E."/>
            <person name="James T.Y."/>
            <person name="Grigoriev I.V."/>
        </authorList>
    </citation>
    <scope>NUCLEOTIDE SEQUENCE [LARGE SCALE GENOMIC DNA]</scope>
</reference>
<dbReference type="EMBL" id="KZ994845">
    <property type="protein sequence ID" value="RKO91920.1"/>
    <property type="molecule type" value="Genomic_DNA"/>
</dbReference>
<organism evidence="1 2">
    <name type="scientific">Blyttiomyces helicus</name>
    <dbReference type="NCBI Taxonomy" id="388810"/>
    <lineage>
        <taxon>Eukaryota</taxon>
        <taxon>Fungi</taxon>
        <taxon>Fungi incertae sedis</taxon>
        <taxon>Chytridiomycota</taxon>
        <taxon>Chytridiomycota incertae sedis</taxon>
        <taxon>Chytridiomycetes</taxon>
        <taxon>Chytridiomycetes incertae sedis</taxon>
        <taxon>Blyttiomyces</taxon>
    </lineage>
</organism>
<protein>
    <submittedName>
        <fullName evidence="1">Uncharacterized protein</fullName>
    </submittedName>
</protein>
<dbReference type="Proteomes" id="UP000269721">
    <property type="component" value="Unassembled WGS sequence"/>
</dbReference>
<evidence type="ECO:0000313" key="1">
    <source>
        <dbReference type="EMBL" id="RKO91920.1"/>
    </source>
</evidence>
<sequence>MVHQPSLLGSCLAPVQPLQSGDLSQRAQPDVAEHAQPLSFLSPAPLLPRGAQRQASGVSDFKCQDKTLIRRLFCQRQHPSSDFLLTRGTFIGGSLNPGPFNIKEHTLIMAAASTLNGATYATDRLFYDPTLNLFKPDPNGVLS</sequence>
<dbReference type="OrthoDB" id="2156679at2759"/>